<dbReference type="InterPro" id="IPR023753">
    <property type="entry name" value="FAD/NAD-binding_dom"/>
</dbReference>
<gene>
    <name evidence="3" type="ORF">DSYM_22140</name>
</gene>
<dbReference type="PANTHER" id="PTHR43755">
    <property type="match status" value="1"/>
</dbReference>
<dbReference type="Pfam" id="PF21706">
    <property type="entry name" value="FCSD_central"/>
    <property type="match status" value="1"/>
</dbReference>
<dbReference type="InterPro" id="IPR052541">
    <property type="entry name" value="SQRD"/>
</dbReference>
<dbReference type="Proteomes" id="UP000662914">
    <property type="component" value="Chromosome"/>
</dbReference>
<feature type="domain" description="FAD/NAD(P)-binding" evidence="1">
    <location>
        <begin position="38"/>
        <end position="148"/>
    </location>
</feature>
<evidence type="ECO:0000313" key="4">
    <source>
        <dbReference type="Proteomes" id="UP000662914"/>
    </source>
</evidence>
<proteinExistence type="predicted"/>
<feature type="domain" description="Sulfide dehydrogenase [flavocytochrome c] flavoprotein chain central" evidence="2">
    <location>
        <begin position="173"/>
        <end position="270"/>
    </location>
</feature>
<reference evidence="3" key="1">
    <citation type="journal article" name="DNA Res.">
        <title>The physiological potential of anammox bacteria as revealed by their core genome structure.</title>
        <authorList>
            <person name="Okubo T."/>
            <person name="Toyoda A."/>
            <person name="Fukuhara K."/>
            <person name="Uchiyama I."/>
            <person name="Harigaya Y."/>
            <person name="Kuroiwa M."/>
            <person name="Suzuki T."/>
            <person name="Murakami Y."/>
            <person name="Suwa Y."/>
            <person name="Takami H."/>
        </authorList>
    </citation>
    <scope>NUCLEOTIDE SEQUENCE</scope>
    <source>
        <strain evidence="3">317325-3</strain>
    </source>
</reference>
<dbReference type="EMBL" id="AP021857">
    <property type="protein sequence ID" value="BBO21515.1"/>
    <property type="molecule type" value="Genomic_DNA"/>
</dbReference>
<dbReference type="InterPro" id="IPR049386">
    <property type="entry name" value="FCSD_central"/>
</dbReference>
<organism evidence="3 4">
    <name type="scientific">Candidatus Desulfobacillus denitrificans</name>
    <dbReference type="NCBI Taxonomy" id="2608985"/>
    <lineage>
        <taxon>Bacteria</taxon>
        <taxon>Pseudomonadati</taxon>
        <taxon>Pseudomonadota</taxon>
        <taxon>Betaproteobacteria</taxon>
        <taxon>Candidatus Desulfobacillus</taxon>
    </lineage>
</organism>
<name>A0A809RAZ0_9PROT</name>
<dbReference type="Gene3D" id="3.50.50.60">
    <property type="entry name" value="FAD/NAD(P)-binding domain"/>
    <property type="match status" value="2"/>
</dbReference>
<dbReference type="Pfam" id="PF07992">
    <property type="entry name" value="Pyr_redox_2"/>
    <property type="match status" value="1"/>
</dbReference>
<sequence>MEDISSIKRRTLLKGMAAATAVSVMGCASQVVTGSRPRVVVVGGGWGGLGAVRALAASGKVEVTMIEPNDGFMSCPLSILYIAGFAPASDFQRGYGAVDALGVRRLKDRVLDIDRAGRTVKTATQSIPYDFLVLSTGLEYMEEALPGYAAAREQFPVGFRAFEQSAVQRQAASFVEQGGNYLITVPKPPYRCPPAPYERACLIAQRMKEKGTKGKIILVDANKHPMPPPLAKPMLTAMKELYGAQIEYLSEVDPKSIDAGRKVLATSKGDIPFQHANIILPMRAPGLIRKAGLGERFAAIELPSFQSKADKNVFVVGDSQGAPLPKSGHIAFGAGQQVGEQILATIAGKYKEAGLGDEVTLPGAICWGKVSTSLAIMINVTSSVTVGDPPKVNYQVDPAANAASSKGAMDWGRDMWNAMLG</sequence>
<evidence type="ECO:0000259" key="2">
    <source>
        <dbReference type="Pfam" id="PF21706"/>
    </source>
</evidence>
<dbReference type="KEGG" id="ddz:DSYM_22140"/>
<evidence type="ECO:0000259" key="1">
    <source>
        <dbReference type="Pfam" id="PF07992"/>
    </source>
</evidence>
<dbReference type="GO" id="GO:0016491">
    <property type="term" value="F:oxidoreductase activity"/>
    <property type="evidence" value="ECO:0007669"/>
    <property type="project" value="InterPro"/>
</dbReference>
<dbReference type="SUPFAM" id="SSF51905">
    <property type="entry name" value="FAD/NAD(P)-binding domain"/>
    <property type="match status" value="2"/>
</dbReference>
<dbReference type="InterPro" id="IPR036188">
    <property type="entry name" value="FAD/NAD-bd_sf"/>
</dbReference>
<dbReference type="PANTHER" id="PTHR43755:SF1">
    <property type="entry name" value="FAD-DEPENDENT PYRIDINE NUCLEOTIDE-DISULPHIDE OXIDOREDUCTASE"/>
    <property type="match status" value="1"/>
</dbReference>
<evidence type="ECO:0000313" key="3">
    <source>
        <dbReference type="EMBL" id="BBO21515.1"/>
    </source>
</evidence>
<accession>A0A809RAZ0</accession>
<protein>
    <submittedName>
        <fullName evidence="3">NAD(P)/FAD-dependent oxidoreductase</fullName>
    </submittedName>
</protein>
<dbReference type="AlphaFoldDB" id="A0A809RAZ0"/>